<evidence type="ECO:0000313" key="3">
    <source>
        <dbReference type="EMBL" id="MDO6579706.1"/>
    </source>
</evidence>
<organism evidence="3 4">
    <name type="scientific">Alteromonas stellipolaris</name>
    <dbReference type="NCBI Taxonomy" id="233316"/>
    <lineage>
        <taxon>Bacteria</taxon>
        <taxon>Pseudomonadati</taxon>
        <taxon>Pseudomonadota</taxon>
        <taxon>Gammaproteobacteria</taxon>
        <taxon>Alteromonadales</taxon>
        <taxon>Alteromonadaceae</taxon>
        <taxon>Alteromonas/Salinimonas group</taxon>
        <taxon>Alteromonas</taxon>
    </lineage>
</organism>
<name>A0AAW7Z907_9ALTE</name>
<dbReference type="Proteomes" id="UP001170717">
    <property type="component" value="Unassembled WGS sequence"/>
</dbReference>
<gene>
    <name evidence="3" type="ORF">Q4527_20145</name>
</gene>
<dbReference type="RefSeq" id="WP_303498441.1">
    <property type="nucleotide sequence ID" value="NZ_JAUOQA010000031.1"/>
</dbReference>
<dbReference type="Gene3D" id="2.60.40.1220">
    <property type="match status" value="1"/>
</dbReference>
<reference evidence="3" key="1">
    <citation type="submission" date="2023-07" db="EMBL/GenBank/DDBJ databases">
        <title>Genome content predicts the carbon catabolic preferences of heterotrophic bacteria.</title>
        <authorList>
            <person name="Gralka M."/>
        </authorList>
    </citation>
    <scope>NUCLEOTIDE SEQUENCE</scope>
    <source>
        <strain evidence="3">F2M12</strain>
    </source>
</reference>
<comment type="caution">
    <text evidence="3">The sequence shown here is derived from an EMBL/GenBank/DDBJ whole genome shotgun (WGS) entry which is preliminary data.</text>
</comment>
<feature type="domain" description="SbsA Ig-like" evidence="2">
    <location>
        <begin position="1"/>
        <end position="94"/>
    </location>
</feature>
<feature type="non-terminal residue" evidence="3">
    <location>
        <position position="1"/>
    </location>
</feature>
<sequence>VLSTSVTEGQTEVPLNARLRVRFSESMLAVSQNLVQLSSSVGNLPVSYSWNSDRTLLTLTPKQLLDSQTIYTLDIGAIVDISGNSVLEQQISFTSGISIDTRAESTTSYSLASNARDVPLNPSIEFTLNGPVDPATVSGNEVYLLDYDGTRARVSAEVSLSND</sequence>
<evidence type="ECO:0000259" key="2">
    <source>
        <dbReference type="Pfam" id="PF13205"/>
    </source>
</evidence>
<proteinExistence type="predicted"/>
<dbReference type="InterPro" id="IPR032812">
    <property type="entry name" value="SbsA_Ig"/>
</dbReference>
<accession>A0AAW7Z907</accession>
<dbReference type="Pfam" id="PF13205">
    <property type="entry name" value="Big_5"/>
    <property type="match status" value="1"/>
</dbReference>
<dbReference type="AlphaFoldDB" id="A0AAW7Z907"/>
<evidence type="ECO:0000256" key="1">
    <source>
        <dbReference type="ARBA" id="ARBA00022729"/>
    </source>
</evidence>
<keyword evidence="1" id="KW-0732">Signal</keyword>
<protein>
    <submittedName>
        <fullName evidence="3">Ig-like domain-containing protein</fullName>
    </submittedName>
</protein>
<dbReference type="InterPro" id="IPR014755">
    <property type="entry name" value="Cu-Rt/internalin_Ig-like"/>
</dbReference>
<feature type="non-terminal residue" evidence="3">
    <location>
        <position position="163"/>
    </location>
</feature>
<evidence type="ECO:0000313" key="4">
    <source>
        <dbReference type="Proteomes" id="UP001170717"/>
    </source>
</evidence>
<dbReference type="EMBL" id="JAUOQI010000045">
    <property type="protein sequence ID" value="MDO6579706.1"/>
    <property type="molecule type" value="Genomic_DNA"/>
</dbReference>